<feature type="region of interest" description="Disordered" evidence="1">
    <location>
        <begin position="48"/>
        <end position="99"/>
    </location>
</feature>
<comment type="caution">
    <text evidence="3">The sequence shown here is derived from an EMBL/GenBank/DDBJ whole genome shotgun (WGS) entry which is preliminary data.</text>
</comment>
<keyword evidence="2" id="KW-0472">Membrane</keyword>
<evidence type="ECO:0000256" key="2">
    <source>
        <dbReference type="SAM" id="Phobius"/>
    </source>
</evidence>
<dbReference type="AlphaFoldDB" id="A0A0F8ZDJ8"/>
<protein>
    <submittedName>
        <fullName evidence="3">Uncharacterized protein</fullName>
    </submittedName>
</protein>
<accession>A0A0F8ZDJ8</accession>
<keyword evidence="2" id="KW-0812">Transmembrane</keyword>
<proteinExistence type="predicted"/>
<organism evidence="3">
    <name type="scientific">marine sediment metagenome</name>
    <dbReference type="NCBI Taxonomy" id="412755"/>
    <lineage>
        <taxon>unclassified sequences</taxon>
        <taxon>metagenomes</taxon>
        <taxon>ecological metagenomes</taxon>
    </lineage>
</organism>
<reference evidence="3" key="1">
    <citation type="journal article" date="2015" name="Nature">
        <title>Complex archaea that bridge the gap between prokaryotes and eukaryotes.</title>
        <authorList>
            <person name="Spang A."/>
            <person name="Saw J.H."/>
            <person name="Jorgensen S.L."/>
            <person name="Zaremba-Niedzwiedzka K."/>
            <person name="Martijn J."/>
            <person name="Lind A.E."/>
            <person name="van Eijk R."/>
            <person name="Schleper C."/>
            <person name="Guy L."/>
            <person name="Ettema T.J."/>
        </authorList>
    </citation>
    <scope>NUCLEOTIDE SEQUENCE</scope>
</reference>
<evidence type="ECO:0000256" key="1">
    <source>
        <dbReference type="SAM" id="MobiDB-lite"/>
    </source>
</evidence>
<gene>
    <name evidence="3" type="ORF">LCGC14_2982860</name>
</gene>
<feature type="transmembrane region" description="Helical" evidence="2">
    <location>
        <begin position="20"/>
        <end position="43"/>
    </location>
</feature>
<feature type="compositionally biased region" description="Basic and acidic residues" evidence="1">
    <location>
        <begin position="48"/>
        <end position="74"/>
    </location>
</feature>
<feature type="non-terminal residue" evidence="3">
    <location>
        <position position="150"/>
    </location>
</feature>
<evidence type="ECO:0000313" key="3">
    <source>
        <dbReference type="EMBL" id="KKK64569.1"/>
    </source>
</evidence>
<keyword evidence="2" id="KW-1133">Transmembrane helix</keyword>
<sequence>MKFKVLMLGATRMNKKCYQIGIIAVFIMMTGFLMSCMGMPAVMMKGEKDADYKESRPDKSPSKEGVELEMKMLEPDVGTRGADKTASSGRPSRSGLKAGFADDNEQFNYFLSFLSENRSVEHLNMAVQERILLKVSDRNGKSIPNALVRV</sequence>
<dbReference type="EMBL" id="LAZR01060964">
    <property type="protein sequence ID" value="KKK64569.1"/>
    <property type="molecule type" value="Genomic_DNA"/>
</dbReference>
<name>A0A0F8ZDJ8_9ZZZZ</name>